<dbReference type="Gene3D" id="3.40.190.10">
    <property type="entry name" value="Periplasmic binding protein-like II"/>
    <property type="match status" value="2"/>
</dbReference>
<name>A0A3S9PY38_9ACTO</name>
<dbReference type="InterPro" id="IPR050962">
    <property type="entry name" value="Phosphate-bind_PstS"/>
</dbReference>
<keyword evidence="2 4" id="KW-0813">Transport</keyword>
<evidence type="ECO:0000313" key="8">
    <source>
        <dbReference type="EMBL" id="AZQ77258.1"/>
    </source>
</evidence>
<dbReference type="SUPFAM" id="SSF53850">
    <property type="entry name" value="Periplasmic binding protein-like II"/>
    <property type="match status" value="1"/>
</dbReference>
<keyword evidence="9" id="KW-1185">Reference proteome</keyword>
<dbReference type="GO" id="GO:0043190">
    <property type="term" value="C:ATP-binding cassette (ABC) transporter complex"/>
    <property type="evidence" value="ECO:0007669"/>
    <property type="project" value="InterPro"/>
</dbReference>
<comment type="similarity">
    <text evidence="1 4">Belongs to the PstS family.</text>
</comment>
<dbReference type="PIRSF" id="PIRSF002756">
    <property type="entry name" value="PstS"/>
    <property type="match status" value="1"/>
</dbReference>
<organism evidence="8 9">
    <name type="scientific">Flaviflexus ciconiae</name>
    <dbReference type="NCBI Taxonomy" id="2496867"/>
    <lineage>
        <taxon>Bacteria</taxon>
        <taxon>Bacillati</taxon>
        <taxon>Actinomycetota</taxon>
        <taxon>Actinomycetes</taxon>
        <taxon>Actinomycetales</taxon>
        <taxon>Actinomycetaceae</taxon>
        <taxon>Flaviflexus</taxon>
    </lineage>
</organism>
<evidence type="ECO:0000256" key="4">
    <source>
        <dbReference type="PIRNR" id="PIRNR002756"/>
    </source>
</evidence>
<dbReference type="EMBL" id="CP034593">
    <property type="protein sequence ID" value="AZQ77258.1"/>
    <property type="molecule type" value="Genomic_DNA"/>
</dbReference>
<keyword evidence="3 4" id="KW-0592">Phosphate transport</keyword>
<dbReference type="NCBIfam" id="TIGR00975">
    <property type="entry name" value="3a0107s03"/>
    <property type="match status" value="1"/>
</dbReference>
<dbReference type="PANTHER" id="PTHR42996:SF1">
    <property type="entry name" value="PHOSPHATE-BINDING PROTEIN PSTS"/>
    <property type="match status" value="1"/>
</dbReference>
<evidence type="ECO:0000256" key="2">
    <source>
        <dbReference type="ARBA" id="ARBA00022448"/>
    </source>
</evidence>
<keyword evidence="6" id="KW-0732">Signal</keyword>
<reference evidence="8 9" key="1">
    <citation type="submission" date="2018-12" db="EMBL/GenBank/DDBJ databases">
        <title>Complete genome sequence of Flaviflexus sp. H23T48.</title>
        <authorList>
            <person name="Bae J.-W."/>
            <person name="Lee J.-Y."/>
        </authorList>
    </citation>
    <scope>NUCLEOTIDE SEQUENCE [LARGE SCALE GENOMIC DNA]</scope>
    <source>
        <strain evidence="8 9">H23T48</strain>
    </source>
</reference>
<accession>A0A3S9PY38</accession>
<dbReference type="GO" id="GO:0042301">
    <property type="term" value="F:phosphate ion binding"/>
    <property type="evidence" value="ECO:0007669"/>
    <property type="project" value="InterPro"/>
</dbReference>
<protein>
    <recommendedName>
        <fullName evidence="4">Phosphate-binding protein</fullName>
    </recommendedName>
</protein>
<evidence type="ECO:0000256" key="6">
    <source>
        <dbReference type="SAM" id="SignalP"/>
    </source>
</evidence>
<evidence type="ECO:0000256" key="1">
    <source>
        <dbReference type="ARBA" id="ARBA00008725"/>
    </source>
</evidence>
<dbReference type="KEGG" id="flh:EJ997_07855"/>
<evidence type="ECO:0000259" key="7">
    <source>
        <dbReference type="Pfam" id="PF12849"/>
    </source>
</evidence>
<feature type="compositionally biased region" description="Acidic residues" evidence="5">
    <location>
        <begin position="31"/>
        <end position="71"/>
    </location>
</feature>
<dbReference type="OrthoDB" id="9801510at2"/>
<dbReference type="AlphaFoldDB" id="A0A3S9PY38"/>
<evidence type="ECO:0000313" key="9">
    <source>
        <dbReference type="Proteomes" id="UP000280344"/>
    </source>
</evidence>
<dbReference type="Pfam" id="PF12849">
    <property type="entry name" value="PBP_like_2"/>
    <property type="match status" value="1"/>
</dbReference>
<feature type="domain" description="PBP" evidence="7">
    <location>
        <begin position="87"/>
        <end position="378"/>
    </location>
</feature>
<feature type="compositionally biased region" description="Low complexity" evidence="5">
    <location>
        <begin position="93"/>
        <end position="104"/>
    </location>
</feature>
<feature type="chain" id="PRO_5019419400" description="Phosphate-binding protein" evidence="6">
    <location>
        <begin position="31"/>
        <end position="411"/>
    </location>
</feature>
<evidence type="ECO:0000256" key="3">
    <source>
        <dbReference type="ARBA" id="ARBA00022592"/>
    </source>
</evidence>
<dbReference type="PANTHER" id="PTHR42996">
    <property type="entry name" value="PHOSPHATE-BINDING PROTEIN PSTS"/>
    <property type="match status" value="1"/>
</dbReference>
<dbReference type="GO" id="GO:0035435">
    <property type="term" value="P:phosphate ion transmembrane transport"/>
    <property type="evidence" value="ECO:0007669"/>
    <property type="project" value="InterPro"/>
</dbReference>
<gene>
    <name evidence="8" type="primary">pstS</name>
    <name evidence="8" type="ORF">EJ997_07855</name>
</gene>
<feature type="region of interest" description="Disordered" evidence="5">
    <location>
        <begin position="29"/>
        <end position="104"/>
    </location>
</feature>
<dbReference type="Proteomes" id="UP000280344">
    <property type="component" value="Chromosome"/>
</dbReference>
<feature type="signal peptide" evidence="6">
    <location>
        <begin position="1"/>
        <end position="30"/>
    </location>
</feature>
<evidence type="ECO:0000256" key="5">
    <source>
        <dbReference type="SAM" id="MobiDB-lite"/>
    </source>
</evidence>
<dbReference type="InterPro" id="IPR005673">
    <property type="entry name" value="ABC_phos-bd_PstS"/>
</dbReference>
<dbReference type="InterPro" id="IPR024370">
    <property type="entry name" value="PBP_domain"/>
</dbReference>
<dbReference type="CDD" id="cd13565">
    <property type="entry name" value="PBP2_PstS"/>
    <property type="match status" value="1"/>
</dbReference>
<proteinExistence type="inferred from homology"/>
<sequence length="411" mass="42777">METTVNITRSRKAASLALAGALAITLTACSDDSDTEETTGVEETTAAEDTTDAEETTEEDSEEPTEDEGDDTAGSVDVPTPIADLGVSGTLNGSGASSQQNAQQAWRDNFSADHGVTVNYNPTGSGTGREQFIGGEVSFAGTDSILDEEEVAAAAERCGSELLELPLYISPIAVAYNLPGVDSLNLSAANIAAIFSGEITNWNDDAIVADNPDVDLPDLEIVPINRADDSGTTENFTQYIVEAAGEEAWPYETGDVWPISGTQSAEKTNGVVDLTAQTEGAITYADASQIGDLGAANVEVNGEFLEYSPEAAAAIVDGSEPTEDANEYILTVDLVRDGSIADAYPVVMISYIIACTEYDDAQEAANVKGYLSYMASDEGQQAATAAGGGNAPISDDLQSRVMPAIDAIVTE</sequence>